<keyword evidence="1" id="KW-0315">Glutamine amidotransferase</keyword>
<dbReference type="CDD" id="cd01745">
    <property type="entry name" value="GATase1_2"/>
    <property type="match status" value="1"/>
</dbReference>
<organism evidence="1 2">
    <name type="scientific">Moorella mulderi DSM 14980</name>
    <dbReference type="NCBI Taxonomy" id="1122241"/>
    <lineage>
        <taxon>Bacteria</taxon>
        <taxon>Bacillati</taxon>
        <taxon>Bacillota</taxon>
        <taxon>Clostridia</taxon>
        <taxon>Neomoorellales</taxon>
        <taxon>Neomoorellaceae</taxon>
        <taxon>Neomoorella</taxon>
    </lineage>
</organism>
<dbReference type="AlphaFoldDB" id="A0A151B0I3"/>
<gene>
    <name evidence="1" type="ORF">MOMUL_01050</name>
</gene>
<keyword evidence="2" id="KW-1185">Reference proteome</keyword>
<dbReference type="InterPro" id="IPR029062">
    <property type="entry name" value="Class_I_gatase-like"/>
</dbReference>
<dbReference type="PROSITE" id="PS51273">
    <property type="entry name" value="GATASE_TYPE_1"/>
    <property type="match status" value="1"/>
</dbReference>
<dbReference type="EMBL" id="LTBC01000001">
    <property type="protein sequence ID" value="KYH33404.1"/>
    <property type="molecule type" value="Genomic_DNA"/>
</dbReference>
<dbReference type="RefSeq" id="WP_062280167.1">
    <property type="nucleotide sequence ID" value="NZ_LTBC01000001.1"/>
</dbReference>
<comment type="caution">
    <text evidence="1">The sequence shown here is derived from an EMBL/GenBank/DDBJ whole genome shotgun (WGS) entry which is preliminary data.</text>
</comment>
<protein>
    <submittedName>
        <fullName evidence="1">Putative glutamine amidotransferasec</fullName>
        <ecNumber evidence="1">2.4.2.-</ecNumber>
    </submittedName>
</protein>
<keyword evidence="1" id="KW-0328">Glycosyltransferase</keyword>
<dbReference type="InterPro" id="IPR044668">
    <property type="entry name" value="PuuD-like"/>
</dbReference>
<evidence type="ECO:0000313" key="1">
    <source>
        <dbReference type="EMBL" id="KYH33404.1"/>
    </source>
</evidence>
<dbReference type="GO" id="GO:0016757">
    <property type="term" value="F:glycosyltransferase activity"/>
    <property type="evidence" value="ECO:0007669"/>
    <property type="project" value="UniProtKB-KW"/>
</dbReference>
<dbReference type="Pfam" id="PF07722">
    <property type="entry name" value="Peptidase_C26"/>
    <property type="match status" value="1"/>
</dbReference>
<dbReference type="EC" id="2.4.2.-" evidence="1"/>
<dbReference type="SUPFAM" id="SSF52317">
    <property type="entry name" value="Class I glutamine amidotransferase-like"/>
    <property type="match status" value="1"/>
</dbReference>
<keyword evidence="1" id="KW-0808">Transferase</keyword>
<dbReference type="GO" id="GO:0033969">
    <property type="term" value="F:gamma-glutamyl-gamma-aminobutyrate hydrolase activity"/>
    <property type="evidence" value="ECO:0007669"/>
    <property type="project" value="TreeGrafter"/>
</dbReference>
<evidence type="ECO:0000313" key="2">
    <source>
        <dbReference type="Proteomes" id="UP000075670"/>
    </source>
</evidence>
<dbReference type="PANTHER" id="PTHR43235:SF1">
    <property type="entry name" value="GLUTAMINE AMIDOTRANSFERASE PB2B2.05-RELATED"/>
    <property type="match status" value="1"/>
</dbReference>
<accession>A0A151B0I3</accession>
<dbReference type="InterPro" id="IPR011697">
    <property type="entry name" value="Peptidase_C26"/>
</dbReference>
<dbReference type="Proteomes" id="UP000075670">
    <property type="component" value="Unassembled WGS sequence"/>
</dbReference>
<dbReference type="GO" id="GO:0006598">
    <property type="term" value="P:polyamine catabolic process"/>
    <property type="evidence" value="ECO:0007669"/>
    <property type="project" value="TreeGrafter"/>
</dbReference>
<dbReference type="OrthoDB" id="9813383at2"/>
<sequence length="236" mass="25409">MAAPRIGVTCDLERDRERVFLRAAYLQAITAAGGLPVLLPPVNPELVAGYLAIIDGLLLTGGGDIKPSFFNARPEATLYKVLPERDAFELALTRAALAAGMPILAICRGIQVLNVAAGGDLYQDIKREVPGALEHNQAGPREQPGHDIKVIPGTRLAGIFGPTARVNSLHHQAVRRVGKGLRVSAVAPDGLIEALEGEGKVAVIGVQWHPEDLFCHDRRQKELFENFVEQARGNNI</sequence>
<name>A0A151B0I3_9FIRM</name>
<reference evidence="1 2" key="1">
    <citation type="submission" date="2016-02" db="EMBL/GenBank/DDBJ databases">
        <title>Genome sequence of Moorella mulderi DSM 14980.</title>
        <authorList>
            <person name="Poehlein A."/>
            <person name="Daniel R."/>
        </authorList>
    </citation>
    <scope>NUCLEOTIDE SEQUENCE [LARGE SCALE GENOMIC DNA]</scope>
    <source>
        <strain evidence="1 2">DSM 14980</strain>
    </source>
</reference>
<dbReference type="PATRIC" id="fig|1122241.3.peg.118"/>
<dbReference type="FunFam" id="3.40.50.880:FF:000030">
    <property type="entry name" value="Gamma-glutamyl-gamma-aminobutyrate hydrolase PuuD"/>
    <property type="match status" value="1"/>
</dbReference>
<dbReference type="GO" id="GO:0005829">
    <property type="term" value="C:cytosol"/>
    <property type="evidence" value="ECO:0007669"/>
    <property type="project" value="TreeGrafter"/>
</dbReference>
<proteinExistence type="predicted"/>
<dbReference type="PANTHER" id="PTHR43235">
    <property type="entry name" value="GLUTAMINE AMIDOTRANSFERASE PB2B2.05-RELATED"/>
    <property type="match status" value="1"/>
</dbReference>
<dbReference type="Gene3D" id="3.40.50.880">
    <property type="match status" value="1"/>
</dbReference>